<proteinExistence type="predicted"/>
<feature type="compositionally biased region" description="Low complexity" evidence="1">
    <location>
        <begin position="84"/>
        <end position="96"/>
    </location>
</feature>
<feature type="compositionally biased region" description="Low complexity" evidence="1">
    <location>
        <begin position="311"/>
        <end position="328"/>
    </location>
</feature>
<evidence type="ECO:0000256" key="1">
    <source>
        <dbReference type="SAM" id="MobiDB-lite"/>
    </source>
</evidence>
<comment type="caution">
    <text evidence="2">The sequence shown here is derived from an EMBL/GenBank/DDBJ whole genome shotgun (WGS) entry which is preliminary data.</text>
</comment>
<feature type="compositionally biased region" description="Basic and acidic residues" evidence="1">
    <location>
        <begin position="63"/>
        <end position="79"/>
    </location>
</feature>
<feature type="region of interest" description="Disordered" evidence="1">
    <location>
        <begin position="302"/>
        <end position="328"/>
    </location>
</feature>
<reference evidence="2 3" key="1">
    <citation type="submission" date="2016-02" db="EMBL/GenBank/DDBJ databases">
        <title>Genome analysis of coral dinoflagellate symbionts highlights evolutionary adaptations to a symbiotic lifestyle.</title>
        <authorList>
            <person name="Aranda M."/>
            <person name="Li Y."/>
            <person name="Liew Y.J."/>
            <person name="Baumgarten S."/>
            <person name="Simakov O."/>
            <person name="Wilson M."/>
            <person name="Piel J."/>
            <person name="Ashoor H."/>
            <person name="Bougouffa S."/>
            <person name="Bajic V.B."/>
            <person name="Ryu T."/>
            <person name="Ravasi T."/>
            <person name="Bayer T."/>
            <person name="Micklem G."/>
            <person name="Kim H."/>
            <person name="Bhak J."/>
            <person name="Lajeunesse T.C."/>
            <person name="Voolstra C.R."/>
        </authorList>
    </citation>
    <scope>NUCLEOTIDE SEQUENCE [LARGE SCALE GENOMIC DNA]</scope>
    <source>
        <strain evidence="2 3">CCMP2467</strain>
    </source>
</reference>
<feature type="region of interest" description="Disordered" evidence="1">
    <location>
        <begin position="55"/>
        <end position="104"/>
    </location>
</feature>
<gene>
    <name evidence="2" type="ORF">AK812_SmicGene731</name>
</gene>
<keyword evidence="3" id="KW-1185">Reference proteome</keyword>
<protein>
    <submittedName>
        <fullName evidence="2">Uncharacterized protein</fullName>
    </submittedName>
</protein>
<dbReference type="EMBL" id="LSRX01000007">
    <property type="protein sequence ID" value="OLQ15073.1"/>
    <property type="molecule type" value="Genomic_DNA"/>
</dbReference>
<dbReference type="AlphaFoldDB" id="A0A1Q9F5X4"/>
<sequence>MAMLGMRLIPNGKSQLTMDEVDGQNTPVLNLELKLQLPVLNLLEVLGQNFIPAMLDPQTVGGKAEDESTKGAEKPDQSESRPASSDPDNLSDDNSPIEANPLWTDDDSQDVAKIWEREQPQEHADVAVGGWQCLGRTAFSRVVALLCPLSLHFSPSWADSKQFIGSWLIRSDSLSLSRLFLSLQLRPLPSSTHGDLVRLAKARGAKHDSVDMPMDGSTGSSGSADGRLWLEVVDQLQQMCRSIVSSQRFHVHLLQSQNNMTAKMRDFTLSLGDRMQNLSINMKSQTAGLAQRLETLAQSMSSLETSHASWPRAGGPVGAAPRAGPGRR</sequence>
<organism evidence="2 3">
    <name type="scientific">Symbiodinium microadriaticum</name>
    <name type="common">Dinoflagellate</name>
    <name type="synonym">Zooxanthella microadriatica</name>
    <dbReference type="NCBI Taxonomy" id="2951"/>
    <lineage>
        <taxon>Eukaryota</taxon>
        <taxon>Sar</taxon>
        <taxon>Alveolata</taxon>
        <taxon>Dinophyceae</taxon>
        <taxon>Suessiales</taxon>
        <taxon>Symbiodiniaceae</taxon>
        <taxon>Symbiodinium</taxon>
    </lineage>
</organism>
<evidence type="ECO:0000313" key="2">
    <source>
        <dbReference type="EMBL" id="OLQ15073.1"/>
    </source>
</evidence>
<evidence type="ECO:0000313" key="3">
    <source>
        <dbReference type="Proteomes" id="UP000186817"/>
    </source>
</evidence>
<dbReference type="Proteomes" id="UP000186817">
    <property type="component" value="Unassembled WGS sequence"/>
</dbReference>
<name>A0A1Q9F5X4_SYMMI</name>
<dbReference type="OrthoDB" id="434473at2759"/>
<accession>A0A1Q9F5X4</accession>